<evidence type="ECO:0000313" key="3">
    <source>
        <dbReference type="EMBL" id="MFC4110782.1"/>
    </source>
</evidence>
<dbReference type="Proteomes" id="UP001595868">
    <property type="component" value="Unassembled WGS sequence"/>
</dbReference>
<feature type="chain" id="PRO_5045495508" evidence="2">
    <location>
        <begin position="38"/>
        <end position="1181"/>
    </location>
</feature>
<dbReference type="Gene3D" id="2.60.120.200">
    <property type="match status" value="1"/>
</dbReference>
<feature type="signal peptide" evidence="2">
    <location>
        <begin position="1"/>
        <end position="37"/>
    </location>
</feature>
<dbReference type="EMBL" id="JBHSBN010000060">
    <property type="protein sequence ID" value="MFC4110782.1"/>
    <property type="molecule type" value="Genomic_DNA"/>
</dbReference>
<sequence length="1181" mass="121546">MRSNVFRPRWTKLMAAMLPAALLATTVSTVHTSPAAAAPPRLISPAPASSALTIDQSIAEARRTGKAVEATGANTATSTLTASPDGILTLKQTAFPTRKRVNGAWVDLDATLRRNGDGSVSPAVSTNDLRLSAGGNGPLATMAHGGNAFAMTLPVALPAPSLTGDTATYANVLPGVDLLVTADVEGGFSHVFVVRDATAAGNPALKKLTFATRTPGLTLKGDAAGNISGSDRLGNVVLTAPTPAMWDSAVATPQTATARVAGVESSTPRGPGSGANTVSIPTTVSSATIELTPNPTFLADPKTVYPVYIDPTYNWSSYGASNNGWATISPDHATTNYWKNTPSPEGFMQVGNVGEIRAWTLVNFPINSALLKTAAISSASFDITEIWSYSCSPRVVNVYTPGTTLTSSNAIWNSWKNVDLGPVVDSQNVAHGYNSRCPAKGVGFDVTSSIKTIVEANKKTQTFLLAAGTAEYEGWKKFDKRTPSLTVKYNHRPNTPTGMSTSPTTTCAAPTPSAVGDGPVSLYAPVSDPNGGVLGVSFKLWKTSDTTETPVKSSDPNLLTYSSGSTAVLVVPAATLKGASGAAATQFSWRVQATDFNLASYWSATCSFTFDPTRTGPPVVTPPSGDTTIGTAATFTIAPPASGTVPTSYSYQLNAAPPATVSATGGAASISINPTRATNTLAVTSLSAGGNFGQTASVTFNSTPAATAADGDLTGDNVSDLLAVGAANGLPAGVWVAGGRGASGLNPNAVNIGANGNGLTGNNKPADFTGATIITGHFHGTGLQDVLAYYPSGPNAGGGVILHGNGDGSVLHTDSDNRTAISAGVLSDAGGANPLQLANAGDTTHRGLNYPDLIGISGDTTNGFSLTYYPNNDFVGGWAQVDQLTSVLTPTGGTDWNNWTITTAQTANGTAMFLRNARTGVLHLWTNLAYDIDSQTLTYTPYTLASNWNTNTALQLRAGDINGDGTADLWTVGAAATVTPWLVSNLAGGSGTIAKQPAQALVTATYSWPLNGPIDGPVVATDTTGGKVLTATGNAVWRTGDLFSPSVMLNTDPTGTLSDRSSGANLTHDAALIDTTRSFSVSVWVKPTDAGGVIVSEDGAHSSRFILWNEQADNTWRFGMATGDTTAWSYDQVITPTGAQLGVWTHLTATYNAATNTMALYVDGKLRGSARHNAAVTWPAT</sequence>
<name>A0ABV8KYJ9_9ACTN</name>
<feature type="compositionally biased region" description="Low complexity" evidence="1">
    <location>
        <begin position="495"/>
        <end position="509"/>
    </location>
</feature>
<proteinExistence type="predicted"/>
<feature type="region of interest" description="Disordered" evidence="1">
    <location>
        <begin position="486"/>
        <end position="509"/>
    </location>
</feature>
<evidence type="ECO:0000313" key="4">
    <source>
        <dbReference type="Proteomes" id="UP001595868"/>
    </source>
</evidence>
<feature type="non-terminal residue" evidence="3">
    <location>
        <position position="1181"/>
    </location>
</feature>
<accession>A0ABV8KYJ9</accession>
<reference evidence="4" key="1">
    <citation type="journal article" date="2019" name="Int. J. Syst. Evol. Microbiol.">
        <title>The Global Catalogue of Microorganisms (GCM) 10K type strain sequencing project: providing services to taxonomists for standard genome sequencing and annotation.</title>
        <authorList>
            <consortium name="The Broad Institute Genomics Platform"/>
            <consortium name="The Broad Institute Genome Sequencing Center for Infectious Disease"/>
            <person name="Wu L."/>
            <person name="Ma J."/>
        </authorList>
    </citation>
    <scope>NUCLEOTIDE SEQUENCE [LARGE SCALE GENOMIC DNA]</scope>
    <source>
        <strain evidence="4">2902at01</strain>
    </source>
</reference>
<comment type="caution">
    <text evidence="3">The sequence shown here is derived from an EMBL/GenBank/DDBJ whole genome shotgun (WGS) entry which is preliminary data.</text>
</comment>
<organism evidence="3 4">
    <name type="scientific">Micromonospora zhanjiangensis</name>
    <dbReference type="NCBI Taxonomy" id="1522057"/>
    <lineage>
        <taxon>Bacteria</taxon>
        <taxon>Bacillati</taxon>
        <taxon>Actinomycetota</taxon>
        <taxon>Actinomycetes</taxon>
        <taxon>Micromonosporales</taxon>
        <taxon>Micromonosporaceae</taxon>
        <taxon>Micromonospora</taxon>
    </lineage>
</organism>
<protein>
    <submittedName>
        <fullName evidence="3">LamG-like jellyroll fold domain-containing protein</fullName>
    </submittedName>
</protein>
<evidence type="ECO:0000256" key="1">
    <source>
        <dbReference type="SAM" id="MobiDB-lite"/>
    </source>
</evidence>
<dbReference type="SUPFAM" id="SSF49899">
    <property type="entry name" value="Concanavalin A-like lectins/glucanases"/>
    <property type="match status" value="1"/>
</dbReference>
<keyword evidence="4" id="KW-1185">Reference proteome</keyword>
<gene>
    <name evidence="3" type="ORF">ACFOX0_33330</name>
</gene>
<dbReference type="InterPro" id="IPR013320">
    <property type="entry name" value="ConA-like_dom_sf"/>
</dbReference>
<dbReference type="Pfam" id="PF13385">
    <property type="entry name" value="Laminin_G_3"/>
    <property type="match status" value="1"/>
</dbReference>
<dbReference type="RefSeq" id="WP_377553535.1">
    <property type="nucleotide sequence ID" value="NZ_JBHSBN010000060.1"/>
</dbReference>
<evidence type="ECO:0000256" key="2">
    <source>
        <dbReference type="SAM" id="SignalP"/>
    </source>
</evidence>
<keyword evidence="2" id="KW-0732">Signal</keyword>